<reference evidence="1 2" key="1">
    <citation type="journal article" date="2019" name="Commun. Biol.">
        <title>The bagworm genome reveals a unique fibroin gene that provides high tensile strength.</title>
        <authorList>
            <person name="Kono N."/>
            <person name="Nakamura H."/>
            <person name="Ohtoshi R."/>
            <person name="Tomita M."/>
            <person name="Numata K."/>
            <person name="Arakawa K."/>
        </authorList>
    </citation>
    <scope>NUCLEOTIDE SEQUENCE [LARGE SCALE GENOMIC DNA]</scope>
</reference>
<comment type="caution">
    <text evidence="1">The sequence shown here is derived from an EMBL/GenBank/DDBJ whole genome shotgun (WGS) entry which is preliminary data.</text>
</comment>
<organism evidence="1 2">
    <name type="scientific">Eumeta variegata</name>
    <name type="common">Bagworm moth</name>
    <name type="synonym">Eumeta japonica</name>
    <dbReference type="NCBI Taxonomy" id="151549"/>
    <lineage>
        <taxon>Eukaryota</taxon>
        <taxon>Metazoa</taxon>
        <taxon>Ecdysozoa</taxon>
        <taxon>Arthropoda</taxon>
        <taxon>Hexapoda</taxon>
        <taxon>Insecta</taxon>
        <taxon>Pterygota</taxon>
        <taxon>Neoptera</taxon>
        <taxon>Endopterygota</taxon>
        <taxon>Lepidoptera</taxon>
        <taxon>Glossata</taxon>
        <taxon>Ditrysia</taxon>
        <taxon>Tineoidea</taxon>
        <taxon>Psychidae</taxon>
        <taxon>Oiketicinae</taxon>
        <taxon>Eumeta</taxon>
    </lineage>
</organism>
<sequence length="109" mass="12418">MQRSYHVEIYSLCLPHWETGADPGGHGVMPRSPFPIEARLFDPPSHEGCILRYLQAHTQCPVTGHGLPEGVSRSPHVLRRADSLFYAKMFKMEKEAMRGRARESETTQR</sequence>
<gene>
    <name evidence="1" type="ORF">EVAR_49633_1</name>
</gene>
<protein>
    <submittedName>
        <fullName evidence="1">Uncharacterized protein</fullName>
    </submittedName>
</protein>
<accession>A0A4C1YBP8</accession>
<name>A0A4C1YBP8_EUMVA</name>
<dbReference type="EMBL" id="BGZK01001132">
    <property type="protein sequence ID" value="GBP72069.1"/>
    <property type="molecule type" value="Genomic_DNA"/>
</dbReference>
<evidence type="ECO:0000313" key="1">
    <source>
        <dbReference type="EMBL" id="GBP72069.1"/>
    </source>
</evidence>
<evidence type="ECO:0000313" key="2">
    <source>
        <dbReference type="Proteomes" id="UP000299102"/>
    </source>
</evidence>
<proteinExistence type="predicted"/>
<dbReference type="AlphaFoldDB" id="A0A4C1YBP8"/>
<dbReference type="Proteomes" id="UP000299102">
    <property type="component" value="Unassembled WGS sequence"/>
</dbReference>
<keyword evidence="2" id="KW-1185">Reference proteome</keyword>